<reference evidence="2 4" key="1">
    <citation type="submission" date="2016-06" db="EMBL/GenBank/DDBJ databases">
        <authorList>
            <person name="Kjaerup R.B."/>
            <person name="Dalgaard T.S."/>
            <person name="Juul-Madsen H.R."/>
        </authorList>
    </citation>
    <scope>NUCLEOTIDE SEQUENCE [LARGE SCALE GENOMIC DNA]</scope>
    <source>
        <strain evidence="2">Orrdi1</strain>
    </source>
</reference>
<evidence type="ECO:0000313" key="2">
    <source>
        <dbReference type="EMBL" id="SBT26099.1"/>
    </source>
</evidence>
<dbReference type="EMBL" id="LT907988">
    <property type="protein sequence ID" value="SOE47839.1"/>
    <property type="molecule type" value="Genomic_DNA"/>
</dbReference>
<evidence type="ECO:0000313" key="3">
    <source>
        <dbReference type="EMBL" id="SOE47839.1"/>
    </source>
</evidence>
<dbReference type="AlphaFoldDB" id="A0A1C3K3L5"/>
<dbReference type="EMBL" id="FLRC01000026">
    <property type="protein sequence ID" value="SBT26099.1"/>
    <property type="molecule type" value="Genomic_DNA"/>
</dbReference>
<dbReference type="Proteomes" id="UP000078558">
    <property type="component" value="Chromosome I"/>
</dbReference>
<evidence type="ECO:0000313" key="4">
    <source>
        <dbReference type="Proteomes" id="UP000078558"/>
    </source>
</evidence>
<protein>
    <submittedName>
        <fullName evidence="2">Uncharacterized protein</fullName>
    </submittedName>
</protein>
<reference evidence="3 4" key="2">
    <citation type="submission" date="2017-08" db="EMBL/GenBank/DDBJ databases">
        <authorList>
            <person name="de Groot N.N."/>
        </authorList>
    </citation>
    <scope>NUCLEOTIDE SEQUENCE [LARGE SCALE GENOMIC DNA]</scope>
    <source>
        <strain evidence="3">Orrdi1</strain>
    </source>
</reference>
<gene>
    <name evidence="2" type="ORF">ODI_00019</name>
    <name evidence="3" type="ORF">ODI_R1072</name>
</gene>
<accession>A0A1C3K3L5</accession>
<proteinExistence type="predicted"/>
<organism evidence="2 4">
    <name type="scientific">Orrella dioscoreae</name>
    <dbReference type="NCBI Taxonomy" id="1851544"/>
    <lineage>
        <taxon>Bacteria</taxon>
        <taxon>Pseudomonadati</taxon>
        <taxon>Pseudomonadota</taxon>
        <taxon>Betaproteobacteria</taxon>
        <taxon>Burkholderiales</taxon>
        <taxon>Alcaligenaceae</taxon>
        <taxon>Orrella</taxon>
    </lineage>
</organism>
<name>A0A1C3K3L5_9BURK</name>
<feature type="compositionally biased region" description="Basic and acidic residues" evidence="1">
    <location>
        <begin position="72"/>
        <end position="82"/>
    </location>
</feature>
<dbReference type="KEGG" id="odi:ODI_R1072"/>
<dbReference type="STRING" id="1851544.ODI_00019"/>
<keyword evidence="4" id="KW-1185">Reference proteome</keyword>
<sequence length="82" mass="9129">MAPIYAAGRMLAITRKAAWPCRCGKAASPWRDPRPRRPVLPIRQAPLLDSVLVVPWAGSQNFPHLRGSPQVDEEKNVKEKCA</sequence>
<feature type="region of interest" description="Disordered" evidence="1">
    <location>
        <begin position="63"/>
        <end position="82"/>
    </location>
</feature>
<evidence type="ECO:0000256" key="1">
    <source>
        <dbReference type="SAM" id="MobiDB-lite"/>
    </source>
</evidence>